<gene>
    <name evidence="5" type="ORF">CN613_07145</name>
</gene>
<sequence>MQLITFLTEFVKHPKNTGAIAPSSNILAKKMVGAINFEEAKYILELGPGTGSFTREIIKRKKEHTIFILIEINEVFFKKLQKQFKDDPNVLVIHGSAENIKKYIKELQIEKVDYVLSGLPFTSLPAEVSSRILSSVMESLSEDGEFITFQYSLARKAFIQTFFQEISLKKVWLNLPPAHVLSCRKRLGGHTPNGIT</sequence>
<evidence type="ECO:0000313" key="5">
    <source>
        <dbReference type="EMBL" id="PEM70847.1"/>
    </source>
</evidence>
<dbReference type="Proteomes" id="UP000219775">
    <property type="component" value="Unassembled WGS sequence"/>
</dbReference>
<keyword evidence="4" id="KW-0694">RNA-binding</keyword>
<dbReference type="Pfam" id="PF00398">
    <property type="entry name" value="RrnaAD"/>
    <property type="match status" value="1"/>
</dbReference>
<keyword evidence="3" id="KW-0949">S-adenosyl-L-methionine</keyword>
<evidence type="ECO:0000256" key="4">
    <source>
        <dbReference type="ARBA" id="ARBA00022884"/>
    </source>
</evidence>
<evidence type="ECO:0000256" key="3">
    <source>
        <dbReference type="ARBA" id="ARBA00022691"/>
    </source>
</evidence>
<organism evidence="5 6">
    <name type="scientific">Bacillus pseudomycoides</name>
    <dbReference type="NCBI Taxonomy" id="64104"/>
    <lineage>
        <taxon>Bacteria</taxon>
        <taxon>Bacillati</taxon>
        <taxon>Bacillota</taxon>
        <taxon>Bacilli</taxon>
        <taxon>Bacillales</taxon>
        <taxon>Bacillaceae</taxon>
        <taxon>Bacillus</taxon>
        <taxon>Bacillus cereus group</taxon>
    </lineage>
</organism>
<protein>
    <submittedName>
        <fullName evidence="5">SAM-dependent methyltransferase</fullName>
    </submittedName>
</protein>
<keyword evidence="1 5" id="KW-0489">Methyltransferase</keyword>
<dbReference type="Gene3D" id="3.40.50.150">
    <property type="entry name" value="Vaccinia Virus protein VP39"/>
    <property type="match status" value="1"/>
</dbReference>
<dbReference type="PANTHER" id="PTHR11727:SF14">
    <property type="entry name" value="BLL8166 PROTEIN"/>
    <property type="match status" value="1"/>
</dbReference>
<dbReference type="RefSeq" id="WP_097848601.1">
    <property type="nucleotide sequence ID" value="NZ_NUAS01000095.1"/>
</dbReference>
<dbReference type="InterPro" id="IPR029063">
    <property type="entry name" value="SAM-dependent_MTases_sf"/>
</dbReference>
<name>A0A2B5S2K4_9BACI</name>
<evidence type="ECO:0000256" key="1">
    <source>
        <dbReference type="ARBA" id="ARBA00022603"/>
    </source>
</evidence>
<proteinExistence type="predicted"/>
<dbReference type="EMBL" id="NUDP01000029">
    <property type="protein sequence ID" value="PEM70847.1"/>
    <property type="molecule type" value="Genomic_DNA"/>
</dbReference>
<dbReference type="GO" id="GO:0000179">
    <property type="term" value="F:rRNA (adenine-N6,N6-)-dimethyltransferase activity"/>
    <property type="evidence" value="ECO:0007669"/>
    <property type="project" value="TreeGrafter"/>
</dbReference>
<accession>A0A2B5S2K4</accession>
<keyword evidence="2 5" id="KW-0808">Transferase</keyword>
<dbReference type="SUPFAM" id="SSF53335">
    <property type="entry name" value="S-adenosyl-L-methionine-dependent methyltransferases"/>
    <property type="match status" value="1"/>
</dbReference>
<dbReference type="AlphaFoldDB" id="A0A2B5S2K4"/>
<dbReference type="PANTHER" id="PTHR11727">
    <property type="entry name" value="DIMETHYLADENOSINE TRANSFERASE"/>
    <property type="match status" value="1"/>
</dbReference>
<evidence type="ECO:0000256" key="2">
    <source>
        <dbReference type="ARBA" id="ARBA00022679"/>
    </source>
</evidence>
<comment type="caution">
    <text evidence="5">The sequence shown here is derived from an EMBL/GenBank/DDBJ whole genome shotgun (WGS) entry which is preliminary data.</text>
</comment>
<evidence type="ECO:0000313" key="6">
    <source>
        <dbReference type="Proteomes" id="UP000219775"/>
    </source>
</evidence>
<dbReference type="CDD" id="cd02440">
    <property type="entry name" value="AdoMet_MTases"/>
    <property type="match status" value="1"/>
</dbReference>
<dbReference type="InterPro" id="IPR001737">
    <property type="entry name" value="KsgA/Erm"/>
</dbReference>
<dbReference type="GO" id="GO:0003723">
    <property type="term" value="F:RNA binding"/>
    <property type="evidence" value="ECO:0007669"/>
    <property type="project" value="UniProtKB-KW"/>
</dbReference>
<reference evidence="5 6" key="1">
    <citation type="submission" date="2017-09" db="EMBL/GenBank/DDBJ databases">
        <title>Large-scale bioinformatics analysis of Bacillus genomes uncovers conserved roles of natural products in bacterial physiology.</title>
        <authorList>
            <consortium name="Agbiome Team Llc"/>
            <person name="Bleich R.M."/>
            <person name="Grubbs K.J."/>
            <person name="Santa Maria K.C."/>
            <person name="Allen S.E."/>
            <person name="Farag S."/>
            <person name="Shank E.A."/>
            <person name="Bowers A."/>
        </authorList>
    </citation>
    <scope>NUCLEOTIDE SEQUENCE [LARGE SCALE GENOMIC DNA]</scope>
    <source>
        <strain evidence="5 6">AFS009893</strain>
    </source>
</reference>